<dbReference type="Pfam" id="PF15296">
    <property type="entry name" value="Codanin-1_C"/>
    <property type="match status" value="1"/>
</dbReference>
<evidence type="ECO:0000259" key="2">
    <source>
        <dbReference type="Pfam" id="PF15296"/>
    </source>
</evidence>
<evidence type="ECO:0000313" key="4">
    <source>
        <dbReference type="Proteomes" id="UP000283509"/>
    </source>
</evidence>
<evidence type="ECO:0000313" key="3">
    <source>
        <dbReference type="EMBL" id="ROT72378.1"/>
    </source>
</evidence>
<sequence length="465" mass="51491">MQLEDNFFHNNPSSVRKTTEFVIERVSSNVIKKIRTKIIPEQREAALEKLKAIIDEQMKNSPQTVERTRDIVQKQVMDLSQELAQHIRAQCTQVTHQECQGEVLSSLTFLMPPDMTPQALDVCRKIVSRSCQEKVLAWVQSHLTPVLFSKDLSADGDRLLRQAQKAADFQAAALQNSLNDTSLSNLDTSEASATMGTESSFTGNQSGLSLTDHPLNSPTNHPHKLCPLPKKPTNPTETLPITASEHIESLPSPSKIIMDIKEMVRIIVLRDTADSDCKPSEEGVGRLLGDIRGILTGRQDVNLTVFRVLESLTVDLAVSLAVCLPDMMTPKIQETFIELWQPLDKNGVIPSPCGLASPLNPRTVMLIAQSPSASHQRASWAKLENFLTALLINKLVTPASLQEQCIALLRHSWPQEILTGMSSCIEAVSKEAQKNKDLCGNPTLVQLLEWVGWVCGQMEDFPDVL</sequence>
<dbReference type="OrthoDB" id="20982at2759"/>
<dbReference type="GO" id="GO:0006325">
    <property type="term" value="P:chromatin organization"/>
    <property type="evidence" value="ECO:0007669"/>
    <property type="project" value="TreeGrafter"/>
</dbReference>
<name>A0A423T7E8_PENVA</name>
<dbReference type="PANTHER" id="PTHR28678:SF1">
    <property type="entry name" value="CODANIN-1"/>
    <property type="match status" value="1"/>
</dbReference>
<reference evidence="3 4" key="1">
    <citation type="submission" date="2018-04" db="EMBL/GenBank/DDBJ databases">
        <authorList>
            <person name="Zhang X."/>
            <person name="Yuan J."/>
            <person name="Li F."/>
            <person name="Xiang J."/>
        </authorList>
    </citation>
    <scope>NUCLEOTIDE SEQUENCE [LARGE SCALE GENOMIC DNA]</scope>
    <source>
        <tissue evidence="3">Muscle</tissue>
    </source>
</reference>
<gene>
    <name evidence="3" type="ORF">C7M84_009230</name>
</gene>
<comment type="caution">
    <text evidence="3">The sequence shown here is derived from an EMBL/GenBank/DDBJ whole genome shotgun (WGS) entry which is preliminary data.</text>
</comment>
<dbReference type="AlphaFoldDB" id="A0A423T7E8"/>
<proteinExistence type="predicted"/>
<organism evidence="3 4">
    <name type="scientific">Penaeus vannamei</name>
    <name type="common">Whiteleg shrimp</name>
    <name type="synonym">Litopenaeus vannamei</name>
    <dbReference type="NCBI Taxonomy" id="6689"/>
    <lineage>
        <taxon>Eukaryota</taxon>
        <taxon>Metazoa</taxon>
        <taxon>Ecdysozoa</taxon>
        <taxon>Arthropoda</taxon>
        <taxon>Crustacea</taxon>
        <taxon>Multicrustacea</taxon>
        <taxon>Malacostraca</taxon>
        <taxon>Eumalacostraca</taxon>
        <taxon>Eucarida</taxon>
        <taxon>Decapoda</taxon>
        <taxon>Dendrobranchiata</taxon>
        <taxon>Penaeoidea</taxon>
        <taxon>Penaeidae</taxon>
        <taxon>Penaeus</taxon>
    </lineage>
</organism>
<feature type="compositionally biased region" description="Polar residues" evidence="1">
    <location>
        <begin position="181"/>
        <end position="220"/>
    </location>
</feature>
<dbReference type="InterPro" id="IPR040031">
    <property type="entry name" value="Codanin-1"/>
</dbReference>
<dbReference type="STRING" id="6689.A0A423T7E8"/>
<accession>A0A423T7E8</accession>
<keyword evidence="4" id="KW-1185">Reference proteome</keyword>
<dbReference type="EMBL" id="QCYY01002165">
    <property type="protein sequence ID" value="ROT72378.1"/>
    <property type="molecule type" value="Genomic_DNA"/>
</dbReference>
<dbReference type="PANTHER" id="PTHR28678">
    <property type="entry name" value="CODANIN-1"/>
    <property type="match status" value="1"/>
</dbReference>
<dbReference type="InterPro" id="IPR028171">
    <property type="entry name" value="Codanin-1_C"/>
</dbReference>
<protein>
    <submittedName>
        <fullName evidence="3">Putative codanin-1-like</fullName>
    </submittedName>
</protein>
<dbReference type="Proteomes" id="UP000283509">
    <property type="component" value="Unassembled WGS sequence"/>
</dbReference>
<feature type="region of interest" description="Disordered" evidence="1">
    <location>
        <begin position="181"/>
        <end position="230"/>
    </location>
</feature>
<dbReference type="GO" id="GO:0005634">
    <property type="term" value="C:nucleus"/>
    <property type="evidence" value="ECO:0007669"/>
    <property type="project" value="TreeGrafter"/>
</dbReference>
<feature type="domain" description="Codanin-1 C-terminal" evidence="2">
    <location>
        <begin position="2"/>
        <end position="51"/>
    </location>
</feature>
<evidence type="ECO:0000256" key="1">
    <source>
        <dbReference type="SAM" id="MobiDB-lite"/>
    </source>
</evidence>
<reference evidence="3 4" key="2">
    <citation type="submission" date="2019-01" db="EMBL/GenBank/DDBJ databases">
        <title>The decoding of complex shrimp genome reveals the adaptation for benthos swimmer, frequently molting mechanism and breeding impact on genome.</title>
        <authorList>
            <person name="Sun Y."/>
            <person name="Gao Y."/>
            <person name="Yu Y."/>
        </authorList>
    </citation>
    <scope>NUCLEOTIDE SEQUENCE [LARGE SCALE GENOMIC DNA]</scope>
    <source>
        <tissue evidence="3">Muscle</tissue>
    </source>
</reference>